<evidence type="ECO:0000313" key="2">
    <source>
        <dbReference type="Proteomes" id="UP000765509"/>
    </source>
</evidence>
<organism evidence="1 2">
    <name type="scientific">Austropuccinia psidii MF-1</name>
    <dbReference type="NCBI Taxonomy" id="1389203"/>
    <lineage>
        <taxon>Eukaryota</taxon>
        <taxon>Fungi</taxon>
        <taxon>Dikarya</taxon>
        <taxon>Basidiomycota</taxon>
        <taxon>Pucciniomycotina</taxon>
        <taxon>Pucciniomycetes</taxon>
        <taxon>Pucciniales</taxon>
        <taxon>Sphaerophragmiaceae</taxon>
        <taxon>Austropuccinia</taxon>
    </lineage>
</organism>
<name>A0A9Q3JJN7_9BASI</name>
<reference evidence="1" key="1">
    <citation type="submission" date="2021-03" db="EMBL/GenBank/DDBJ databases">
        <title>Draft genome sequence of rust myrtle Austropuccinia psidii MF-1, a brazilian biotype.</title>
        <authorList>
            <person name="Quecine M.C."/>
            <person name="Pachon D.M.R."/>
            <person name="Bonatelli M.L."/>
            <person name="Correr F.H."/>
            <person name="Franceschini L.M."/>
            <person name="Leite T.F."/>
            <person name="Margarido G.R.A."/>
            <person name="Almeida C.A."/>
            <person name="Ferrarezi J.A."/>
            <person name="Labate C.A."/>
        </authorList>
    </citation>
    <scope>NUCLEOTIDE SEQUENCE</scope>
    <source>
        <strain evidence="1">MF-1</strain>
    </source>
</reference>
<proteinExistence type="predicted"/>
<sequence length="227" mass="25374">MPTLMLELASASLPNPLQCLAFLCAHTPLQMRPRHFPPNSALTTPYASTHPCLPSLHSCSALKMRLQFRSHHSLCFRTPTSYSPWLTIVMLMWGPQVMPLTPPLPPLMPPRTCGSPSLHLWMPTQNASEAAYHPYACVVPSRNASNTPLTLALSSTLLMILMLLQCPQDETRIPPPFLPSPPLTLPYPRRFQFLCSCGALKICLQHHLQPTLRLNLSLPLTILTLRY</sequence>
<gene>
    <name evidence="1" type="ORF">O181_104188</name>
</gene>
<keyword evidence="2" id="KW-1185">Reference proteome</keyword>
<dbReference type="EMBL" id="AVOT02075870">
    <property type="protein sequence ID" value="MBW0564473.1"/>
    <property type="molecule type" value="Genomic_DNA"/>
</dbReference>
<comment type="caution">
    <text evidence="1">The sequence shown here is derived from an EMBL/GenBank/DDBJ whole genome shotgun (WGS) entry which is preliminary data.</text>
</comment>
<evidence type="ECO:0000313" key="1">
    <source>
        <dbReference type="EMBL" id="MBW0564473.1"/>
    </source>
</evidence>
<accession>A0A9Q3JJN7</accession>
<protein>
    <submittedName>
        <fullName evidence="1">Uncharacterized protein</fullName>
    </submittedName>
</protein>
<dbReference type="Proteomes" id="UP000765509">
    <property type="component" value="Unassembled WGS sequence"/>
</dbReference>
<dbReference type="AlphaFoldDB" id="A0A9Q3JJN7"/>